<protein>
    <submittedName>
        <fullName evidence="1">2-deoxy-scyllo-inosose synthase</fullName>
    </submittedName>
</protein>
<proteinExistence type="predicted"/>
<evidence type="ECO:0000313" key="1">
    <source>
        <dbReference type="EMBL" id="CAK9093017.1"/>
    </source>
</evidence>
<gene>
    <name evidence="1" type="ORF">SCF082_LOCUS43758</name>
</gene>
<dbReference type="EMBL" id="CAXAMM010040413">
    <property type="protein sequence ID" value="CAK9093017.1"/>
    <property type="molecule type" value="Genomic_DNA"/>
</dbReference>
<sequence>MWRRASVSKLPQPLRSCRRAFALRILSKNILGTFYLPQLVFCISETFLTLSKCSVHAAVGEACKTMGMLGIANSSTGQKDWHNILGGVEFASDFTKIIETVGGFEELIRFLQATRELKAKALALGEELGGMRMERASYGQMANVAKHRERRLRELRQVFHGALGRKERGGRG</sequence>
<name>A0ABP0QXJ2_9DINO</name>
<dbReference type="Proteomes" id="UP001642464">
    <property type="component" value="Unassembled WGS sequence"/>
</dbReference>
<evidence type="ECO:0000313" key="2">
    <source>
        <dbReference type="Proteomes" id="UP001642464"/>
    </source>
</evidence>
<reference evidence="1 2" key="1">
    <citation type="submission" date="2024-02" db="EMBL/GenBank/DDBJ databases">
        <authorList>
            <person name="Chen Y."/>
            <person name="Shah S."/>
            <person name="Dougan E. K."/>
            <person name="Thang M."/>
            <person name="Chan C."/>
        </authorList>
    </citation>
    <scope>NUCLEOTIDE SEQUENCE [LARGE SCALE GENOMIC DNA]</scope>
</reference>
<keyword evidence="2" id="KW-1185">Reference proteome</keyword>
<accession>A0ABP0QXJ2</accession>
<organism evidence="1 2">
    <name type="scientific">Durusdinium trenchii</name>
    <dbReference type="NCBI Taxonomy" id="1381693"/>
    <lineage>
        <taxon>Eukaryota</taxon>
        <taxon>Sar</taxon>
        <taxon>Alveolata</taxon>
        <taxon>Dinophyceae</taxon>
        <taxon>Suessiales</taxon>
        <taxon>Symbiodiniaceae</taxon>
        <taxon>Durusdinium</taxon>
    </lineage>
</organism>
<feature type="non-terminal residue" evidence="1">
    <location>
        <position position="172"/>
    </location>
</feature>
<comment type="caution">
    <text evidence="1">The sequence shown here is derived from an EMBL/GenBank/DDBJ whole genome shotgun (WGS) entry which is preliminary data.</text>
</comment>